<evidence type="ECO:0000256" key="2">
    <source>
        <dbReference type="ARBA" id="ARBA00022679"/>
    </source>
</evidence>
<evidence type="ECO:0000256" key="8">
    <source>
        <dbReference type="ARBA" id="ARBA00023315"/>
    </source>
</evidence>
<comment type="subcellular location">
    <subcellularLocation>
        <location evidence="1">Membrane</location>
        <topology evidence="1">Multi-pass membrane protein</topology>
    </subcellularLocation>
</comment>
<keyword evidence="6" id="KW-0564">Palmitate</keyword>
<feature type="domain" description="Palmitoyltransferase DHHC" evidence="12">
    <location>
        <begin position="324"/>
        <end position="444"/>
    </location>
</feature>
<feature type="transmembrane region" description="Helical" evidence="10">
    <location>
        <begin position="409"/>
        <end position="436"/>
    </location>
</feature>
<evidence type="ECO:0000256" key="3">
    <source>
        <dbReference type="ARBA" id="ARBA00022692"/>
    </source>
</evidence>
<keyword evidence="7" id="KW-0449">Lipoprotein</keyword>
<evidence type="ECO:0000256" key="1">
    <source>
        <dbReference type="ARBA" id="ARBA00004141"/>
    </source>
</evidence>
<evidence type="ECO:0000259" key="12">
    <source>
        <dbReference type="Pfam" id="PF01529"/>
    </source>
</evidence>
<keyword evidence="14" id="KW-1185">Reference proteome</keyword>
<reference evidence="13 14" key="1">
    <citation type="journal article" date="2020" name="ISME J.">
        <title>Uncovering the hidden diversity of litter-decomposition mechanisms in mushroom-forming fungi.</title>
        <authorList>
            <person name="Floudas D."/>
            <person name="Bentzer J."/>
            <person name="Ahren D."/>
            <person name="Johansson T."/>
            <person name="Persson P."/>
            <person name="Tunlid A."/>
        </authorList>
    </citation>
    <scope>NUCLEOTIDE SEQUENCE [LARGE SCALE GENOMIC DNA]</scope>
    <source>
        <strain evidence="13 14">CBS 101986</strain>
    </source>
</reference>
<feature type="compositionally biased region" description="Polar residues" evidence="11">
    <location>
        <begin position="277"/>
        <end position="294"/>
    </location>
</feature>
<feature type="region of interest" description="Disordered" evidence="11">
    <location>
        <begin position="206"/>
        <end position="309"/>
    </location>
</feature>
<evidence type="ECO:0000313" key="13">
    <source>
        <dbReference type="EMBL" id="KAF5329456.1"/>
    </source>
</evidence>
<dbReference type="Proteomes" id="UP000567179">
    <property type="component" value="Unassembled WGS sequence"/>
</dbReference>
<comment type="caution">
    <text evidence="13">The sequence shown here is derived from an EMBL/GenBank/DDBJ whole genome shotgun (WGS) entry which is preliminary data.</text>
</comment>
<name>A0A8H5FA71_9AGAR</name>
<feature type="compositionally biased region" description="Polar residues" evidence="11">
    <location>
        <begin position="206"/>
        <end position="218"/>
    </location>
</feature>
<dbReference type="GO" id="GO:0006612">
    <property type="term" value="P:protein targeting to membrane"/>
    <property type="evidence" value="ECO:0007669"/>
    <property type="project" value="TreeGrafter"/>
</dbReference>
<feature type="compositionally biased region" description="Low complexity" evidence="11">
    <location>
        <begin position="219"/>
        <end position="233"/>
    </location>
</feature>
<feature type="transmembrane region" description="Helical" evidence="10">
    <location>
        <begin position="33"/>
        <end position="55"/>
    </location>
</feature>
<dbReference type="PANTHER" id="PTHR22883">
    <property type="entry name" value="ZINC FINGER DHHC DOMAIN CONTAINING PROTEIN"/>
    <property type="match status" value="1"/>
</dbReference>
<evidence type="ECO:0000256" key="4">
    <source>
        <dbReference type="ARBA" id="ARBA00022989"/>
    </source>
</evidence>
<dbReference type="OrthoDB" id="1436450at2759"/>
<dbReference type="GO" id="GO:0019706">
    <property type="term" value="F:protein-cysteine S-palmitoyltransferase activity"/>
    <property type="evidence" value="ECO:0007669"/>
    <property type="project" value="UniProtKB-EC"/>
</dbReference>
<feature type="region of interest" description="Disordered" evidence="11">
    <location>
        <begin position="139"/>
        <end position="168"/>
    </location>
</feature>
<evidence type="ECO:0000256" key="5">
    <source>
        <dbReference type="ARBA" id="ARBA00023136"/>
    </source>
</evidence>
<organism evidence="13 14">
    <name type="scientific">Psilocybe cf. subviscida</name>
    <dbReference type="NCBI Taxonomy" id="2480587"/>
    <lineage>
        <taxon>Eukaryota</taxon>
        <taxon>Fungi</taxon>
        <taxon>Dikarya</taxon>
        <taxon>Basidiomycota</taxon>
        <taxon>Agaricomycotina</taxon>
        <taxon>Agaricomycetes</taxon>
        <taxon>Agaricomycetidae</taxon>
        <taxon>Agaricales</taxon>
        <taxon>Agaricineae</taxon>
        <taxon>Strophariaceae</taxon>
        <taxon>Psilocybe</taxon>
    </lineage>
</organism>
<keyword evidence="5 10" id="KW-0472">Membrane</keyword>
<dbReference type="AlphaFoldDB" id="A0A8H5FA71"/>
<keyword evidence="8 10" id="KW-0012">Acyltransferase</keyword>
<comment type="catalytic activity">
    <reaction evidence="9 10">
        <text>L-cysteinyl-[protein] + hexadecanoyl-CoA = S-hexadecanoyl-L-cysteinyl-[protein] + CoA</text>
        <dbReference type="Rhea" id="RHEA:36683"/>
        <dbReference type="Rhea" id="RHEA-COMP:10131"/>
        <dbReference type="Rhea" id="RHEA-COMP:11032"/>
        <dbReference type="ChEBI" id="CHEBI:29950"/>
        <dbReference type="ChEBI" id="CHEBI:57287"/>
        <dbReference type="ChEBI" id="CHEBI:57379"/>
        <dbReference type="ChEBI" id="CHEBI:74151"/>
        <dbReference type="EC" id="2.3.1.225"/>
    </reaction>
</comment>
<keyword evidence="2 10" id="KW-0808">Transferase</keyword>
<dbReference type="InterPro" id="IPR039859">
    <property type="entry name" value="PFA4/ZDH16/20/ERF2-like"/>
</dbReference>
<keyword evidence="3 10" id="KW-0812">Transmembrane</keyword>
<keyword evidence="4 10" id="KW-1133">Transmembrane helix</keyword>
<feature type="transmembrane region" description="Helical" evidence="10">
    <location>
        <begin position="75"/>
        <end position="95"/>
    </location>
</feature>
<evidence type="ECO:0000313" key="14">
    <source>
        <dbReference type="Proteomes" id="UP000567179"/>
    </source>
</evidence>
<dbReference type="EMBL" id="JAACJJ010000002">
    <property type="protein sequence ID" value="KAF5329456.1"/>
    <property type="molecule type" value="Genomic_DNA"/>
</dbReference>
<protein>
    <recommendedName>
        <fullName evidence="10">Palmitoyltransferase</fullName>
        <ecNumber evidence="10">2.3.1.225</ecNumber>
    </recommendedName>
</protein>
<dbReference type="GO" id="GO:0005794">
    <property type="term" value="C:Golgi apparatus"/>
    <property type="evidence" value="ECO:0007669"/>
    <property type="project" value="TreeGrafter"/>
</dbReference>
<evidence type="ECO:0000256" key="6">
    <source>
        <dbReference type="ARBA" id="ARBA00023139"/>
    </source>
</evidence>
<gene>
    <name evidence="13" type="ORF">D9619_009102</name>
</gene>
<feature type="transmembrane region" description="Helical" evidence="10">
    <location>
        <begin position="369"/>
        <end position="389"/>
    </location>
</feature>
<sequence length="546" mass="61427">MGKKQDRTCCGVIEEAAEAAREKRENRQSPPPWIARKLMVAFTWGIIGYAGYVYIARLCLPMIQRRPGVQGGKDTGVALLVVFCVIYLWLIWAYLRIVLTPPGYAKDHVPKSERPFLPATIPLRESWQSTDSIPTIDVEPAQLASQRASTTSRPPTSTSMRRDRGLAGPSYEDLLKRAESRPSDAQDPNAGVLNAIPVPKPVTVSSAAVDSTNNNGTASGSDTTHSHTVVSPHTHVRTQSSSSPLSATQTIAPPAATHRRSSNAGANKLVRKDYPTLNHTDTQGQSYSSQNENQTQKKQKRSREEKEMYLNRRPSATPVLLPAHRYCGTEGLVKPYRAHHCRMCGKCVLRYDHHCPWIGQCVGARNHKYFINFNQATVVFTAYVLATLITFTVKESNATFMSDIDPQKIVLIGLAGLFFIFTIMLLASHIGLILTAQTTVESMKIRSMKEREDHVLANVYNLWEVRAKKRKRAEWDREWGALRTEGNIWWRGNAHEEWTDVMGKSWLGWILPFGRPLGDGLSYPVNPRFDADGRWRRRAEWPETLR</sequence>
<evidence type="ECO:0000256" key="9">
    <source>
        <dbReference type="ARBA" id="ARBA00048048"/>
    </source>
</evidence>
<dbReference type="Pfam" id="PF01529">
    <property type="entry name" value="DHHC"/>
    <property type="match status" value="1"/>
</dbReference>
<proteinExistence type="inferred from homology"/>
<accession>A0A8H5FA71</accession>
<dbReference type="EC" id="2.3.1.225" evidence="10"/>
<evidence type="ECO:0000256" key="7">
    <source>
        <dbReference type="ARBA" id="ARBA00023288"/>
    </source>
</evidence>
<dbReference type="GO" id="GO:0005783">
    <property type="term" value="C:endoplasmic reticulum"/>
    <property type="evidence" value="ECO:0007669"/>
    <property type="project" value="TreeGrafter"/>
</dbReference>
<dbReference type="GO" id="GO:0016020">
    <property type="term" value="C:membrane"/>
    <property type="evidence" value="ECO:0007669"/>
    <property type="project" value="UniProtKB-SubCell"/>
</dbReference>
<evidence type="ECO:0000256" key="11">
    <source>
        <dbReference type="SAM" id="MobiDB-lite"/>
    </source>
</evidence>
<dbReference type="PROSITE" id="PS50216">
    <property type="entry name" value="DHHC"/>
    <property type="match status" value="1"/>
</dbReference>
<feature type="region of interest" description="Disordered" evidence="11">
    <location>
        <begin position="178"/>
        <end position="197"/>
    </location>
</feature>
<dbReference type="InterPro" id="IPR001594">
    <property type="entry name" value="Palmitoyltrfase_DHHC"/>
</dbReference>
<evidence type="ECO:0000256" key="10">
    <source>
        <dbReference type="RuleBase" id="RU079119"/>
    </source>
</evidence>
<feature type="compositionally biased region" description="Low complexity" evidence="11">
    <location>
        <begin position="147"/>
        <end position="159"/>
    </location>
</feature>
<comment type="similarity">
    <text evidence="10">Belongs to the DHHC palmitoyltransferase family.</text>
</comment>
<feature type="compositionally biased region" description="Polar residues" evidence="11">
    <location>
        <begin position="237"/>
        <end position="251"/>
    </location>
</feature>
<comment type="domain">
    <text evidence="10">The DHHC domain is required for palmitoyltransferase activity.</text>
</comment>